<dbReference type="AlphaFoldDB" id="A0A4U5MCH0"/>
<comment type="caution">
    <text evidence="2">The sequence shown here is derived from an EMBL/GenBank/DDBJ whole genome shotgun (WGS) entry which is preliminary data.</text>
</comment>
<reference evidence="2 3" key="1">
    <citation type="journal article" date="2015" name="Genome Biol.">
        <title>Comparative genomics of Steinernema reveals deeply conserved gene regulatory networks.</title>
        <authorList>
            <person name="Dillman A.R."/>
            <person name="Macchietto M."/>
            <person name="Porter C.F."/>
            <person name="Rogers A."/>
            <person name="Williams B."/>
            <person name="Antoshechkin I."/>
            <person name="Lee M.M."/>
            <person name="Goodwin Z."/>
            <person name="Lu X."/>
            <person name="Lewis E.E."/>
            <person name="Goodrich-Blair H."/>
            <person name="Stock S.P."/>
            <person name="Adams B.J."/>
            <person name="Sternberg P.W."/>
            <person name="Mortazavi A."/>
        </authorList>
    </citation>
    <scope>NUCLEOTIDE SEQUENCE [LARGE SCALE GENOMIC DNA]</scope>
    <source>
        <strain evidence="2 3">ALL</strain>
    </source>
</reference>
<reference evidence="2 3" key="2">
    <citation type="journal article" date="2019" name="G3 (Bethesda)">
        <title>Hybrid Assembly of the Genome of the Entomopathogenic Nematode Steinernema carpocapsae Identifies the X-Chromosome.</title>
        <authorList>
            <person name="Serra L."/>
            <person name="Macchietto M."/>
            <person name="Macias-Munoz A."/>
            <person name="McGill C.J."/>
            <person name="Rodriguez I.M."/>
            <person name="Rodriguez B."/>
            <person name="Murad R."/>
            <person name="Mortazavi A."/>
        </authorList>
    </citation>
    <scope>NUCLEOTIDE SEQUENCE [LARGE SCALE GENOMIC DNA]</scope>
    <source>
        <strain evidence="2 3">ALL</strain>
    </source>
</reference>
<protein>
    <submittedName>
        <fullName evidence="2">Uncharacterized protein</fullName>
    </submittedName>
</protein>
<dbReference type="Proteomes" id="UP000298663">
    <property type="component" value="Unassembled WGS sequence"/>
</dbReference>
<feature type="region of interest" description="Disordered" evidence="1">
    <location>
        <begin position="45"/>
        <end position="70"/>
    </location>
</feature>
<name>A0A4U5MCH0_STECR</name>
<evidence type="ECO:0000313" key="2">
    <source>
        <dbReference type="EMBL" id="TKR66732.1"/>
    </source>
</evidence>
<organism evidence="2 3">
    <name type="scientific">Steinernema carpocapsae</name>
    <name type="common">Entomopathogenic nematode</name>
    <dbReference type="NCBI Taxonomy" id="34508"/>
    <lineage>
        <taxon>Eukaryota</taxon>
        <taxon>Metazoa</taxon>
        <taxon>Ecdysozoa</taxon>
        <taxon>Nematoda</taxon>
        <taxon>Chromadorea</taxon>
        <taxon>Rhabditida</taxon>
        <taxon>Tylenchina</taxon>
        <taxon>Panagrolaimomorpha</taxon>
        <taxon>Strongyloidoidea</taxon>
        <taxon>Steinernematidae</taxon>
        <taxon>Steinernema</taxon>
    </lineage>
</organism>
<keyword evidence="3" id="KW-1185">Reference proteome</keyword>
<evidence type="ECO:0000256" key="1">
    <source>
        <dbReference type="SAM" id="MobiDB-lite"/>
    </source>
</evidence>
<dbReference type="EMBL" id="AZBU02000008">
    <property type="protein sequence ID" value="TKR66732.1"/>
    <property type="molecule type" value="Genomic_DNA"/>
</dbReference>
<accession>A0A4U5MCH0</accession>
<gene>
    <name evidence="2" type="ORF">L596_022980</name>
</gene>
<proteinExistence type="predicted"/>
<evidence type="ECO:0000313" key="3">
    <source>
        <dbReference type="Proteomes" id="UP000298663"/>
    </source>
</evidence>
<sequence>MVQGEMIKISVMTAKRNSFYRNSKSPRFTRSSTTTTTSSSNFRRLTLASATSTPTEKRNSSKTFPSLRRSWGKSTSSKLWCSLQSNLSFFNSCFPHGPCYIVAVYKDYLLIESIEK</sequence>